<reference evidence="6" key="2">
    <citation type="submission" date="2016-10" db="EMBL/GenBank/DDBJ databases">
        <authorList>
            <person name="Varghese N."/>
            <person name="Submissions S."/>
        </authorList>
    </citation>
    <scope>NUCLEOTIDE SEQUENCE [LARGE SCALE GENOMIC DNA]</scope>
    <source>
        <strain evidence="6">CGMCC 1.12397</strain>
    </source>
</reference>
<evidence type="ECO:0000313" key="7">
    <source>
        <dbReference type="Proteomes" id="UP000255421"/>
    </source>
</evidence>
<dbReference type="Proteomes" id="UP000199289">
    <property type="component" value="Unassembled WGS sequence"/>
</dbReference>
<feature type="domain" description="DUF7855" evidence="2">
    <location>
        <begin position="1"/>
        <end position="64"/>
    </location>
</feature>
<dbReference type="EMBL" id="QQST01000001">
    <property type="protein sequence ID" value="RDI71646.1"/>
    <property type="molecule type" value="Genomic_DNA"/>
</dbReference>
<name>A0A1H1E7Y1_9EURY</name>
<evidence type="ECO:0000313" key="6">
    <source>
        <dbReference type="Proteomes" id="UP000199289"/>
    </source>
</evidence>
<organism evidence="5 6">
    <name type="scientific">Halopelagius longus</name>
    <dbReference type="NCBI Taxonomy" id="1236180"/>
    <lineage>
        <taxon>Archaea</taxon>
        <taxon>Methanobacteriati</taxon>
        <taxon>Methanobacteriota</taxon>
        <taxon>Stenosarchaea group</taxon>
        <taxon>Halobacteria</taxon>
        <taxon>Halobacteriales</taxon>
        <taxon>Haloferacaceae</taxon>
    </lineage>
</organism>
<reference evidence="5" key="1">
    <citation type="submission" date="2016-10" db="EMBL/GenBank/DDBJ databases">
        <authorList>
            <person name="de Groot N.N."/>
        </authorList>
    </citation>
    <scope>NUCLEOTIDE SEQUENCE [LARGE SCALE GENOMIC DNA]</scope>
    <source>
        <strain evidence="5">CGMCC 1.12397</strain>
    </source>
</reference>
<evidence type="ECO:0000256" key="1">
    <source>
        <dbReference type="SAM" id="MobiDB-lite"/>
    </source>
</evidence>
<feature type="compositionally biased region" description="Basic and acidic residues" evidence="1">
    <location>
        <begin position="79"/>
        <end position="88"/>
    </location>
</feature>
<evidence type="ECO:0000259" key="2">
    <source>
        <dbReference type="Pfam" id="PF25253"/>
    </source>
</evidence>
<feature type="domain" description="DUF7855" evidence="3">
    <location>
        <begin position="66"/>
        <end position="112"/>
    </location>
</feature>
<evidence type="ECO:0000259" key="3">
    <source>
        <dbReference type="Pfam" id="PF26293"/>
    </source>
</evidence>
<dbReference type="EMBL" id="FNKQ01000003">
    <property type="protein sequence ID" value="SDQ84911.1"/>
    <property type="molecule type" value="Genomic_DNA"/>
</dbReference>
<dbReference type="Proteomes" id="UP000255421">
    <property type="component" value="Unassembled WGS sequence"/>
</dbReference>
<dbReference type="InterPro" id="IPR057177">
    <property type="entry name" value="DUF7855_N"/>
</dbReference>
<dbReference type="AlphaFoldDB" id="A0A1H1E7Y1"/>
<reference evidence="4 7" key="3">
    <citation type="submission" date="2018-07" db="EMBL/GenBank/DDBJ databases">
        <title>Genome sequence of extremly halophilic archaeon Halopelagius longus strain BC12-B1.</title>
        <authorList>
            <person name="Zhang X."/>
        </authorList>
    </citation>
    <scope>NUCLEOTIDE SEQUENCE [LARGE SCALE GENOMIC DNA]</scope>
    <source>
        <strain evidence="4 7">BC12-B1</strain>
    </source>
</reference>
<proteinExistence type="predicted"/>
<dbReference type="OrthoDB" id="269514at2157"/>
<accession>A0A1H1E7Y1</accession>
<protein>
    <submittedName>
        <fullName evidence="5">Uncharacterized protein</fullName>
    </submittedName>
</protein>
<feature type="compositionally biased region" description="Basic and acidic residues" evidence="1">
    <location>
        <begin position="100"/>
        <end position="112"/>
    </location>
</feature>
<feature type="region of interest" description="Disordered" evidence="1">
    <location>
        <begin position="79"/>
        <end position="112"/>
    </location>
</feature>
<dbReference type="RefSeq" id="WP_092538283.1">
    <property type="nucleotide sequence ID" value="NZ_FNKQ01000003.1"/>
</dbReference>
<dbReference type="Pfam" id="PF26293">
    <property type="entry name" value="DUF7855_C"/>
    <property type="match status" value="1"/>
</dbReference>
<evidence type="ECO:0000313" key="4">
    <source>
        <dbReference type="EMBL" id="RDI71646.1"/>
    </source>
</evidence>
<dbReference type="InterPro" id="IPR058577">
    <property type="entry name" value="DUF7855_C"/>
</dbReference>
<keyword evidence="7" id="KW-1185">Reference proteome</keyword>
<evidence type="ECO:0000313" key="5">
    <source>
        <dbReference type="EMBL" id="SDQ84911.1"/>
    </source>
</evidence>
<gene>
    <name evidence="4" type="ORF">DWB78_07860</name>
    <name evidence="5" type="ORF">SAMN05216278_2781</name>
</gene>
<dbReference type="Pfam" id="PF25253">
    <property type="entry name" value="DUF7855"/>
    <property type="match status" value="1"/>
</dbReference>
<sequence length="112" mass="12750">MLLVVTYARNARETLRNACRTHEDVVVRRFGRAALFEETEFGAFLACRLREKHGRDVQVERTEPFNEFAAVPDEVREAAAAYESREAKSTPYDKFAAGTDHPDSAAMRTRDL</sequence>